<evidence type="ECO:0000256" key="4">
    <source>
        <dbReference type="SAM" id="SignalP"/>
    </source>
</evidence>
<keyword evidence="4" id="KW-0732">Signal</keyword>
<name>A0A1I8QFD6_STOCA</name>
<dbReference type="GO" id="GO:0042302">
    <property type="term" value="F:structural constituent of cuticle"/>
    <property type="evidence" value="ECO:0007669"/>
    <property type="project" value="UniProtKB-UniRule"/>
</dbReference>
<reference evidence="5" key="1">
    <citation type="submission" date="2020-05" db="UniProtKB">
        <authorList>
            <consortium name="EnsemblMetazoa"/>
        </authorList>
    </citation>
    <scope>IDENTIFICATION</scope>
    <source>
        <strain evidence="5">USDA</strain>
    </source>
</reference>
<evidence type="ECO:0000256" key="3">
    <source>
        <dbReference type="SAM" id="MobiDB-lite"/>
    </source>
</evidence>
<proteinExistence type="predicted"/>
<organism evidence="5 6">
    <name type="scientific">Stomoxys calcitrans</name>
    <name type="common">Stable fly</name>
    <name type="synonym">Conops calcitrans</name>
    <dbReference type="NCBI Taxonomy" id="35570"/>
    <lineage>
        <taxon>Eukaryota</taxon>
        <taxon>Metazoa</taxon>
        <taxon>Ecdysozoa</taxon>
        <taxon>Arthropoda</taxon>
        <taxon>Hexapoda</taxon>
        <taxon>Insecta</taxon>
        <taxon>Pterygota</taxon>
        <taxon>Neoptera</taxon>
        <taxon>Endopterygota</taxon>
        <taxon>Diptera</taxon>
        <taxon>Brachycera</taxon>
        <taxon>Muscomorpha</taxon>
        <taxon>Muscoidea</taxon>
        <taxon>Muscidae</taxon>
        <taxon>Stomoxys</taxon>
    </lineage>
</organism>
<dbReference type="STRING" id="35570.A0A1I8QFD6"/>
<feature type="compositionally biased region" description="Polar residues" evidence="3">
    <location>
        <begin position="222"/>
        <end position="284"/>
    </location>
</feature>
<dbReference type="AlphaFoldDB" id="A0A1I8QFD6"/>
<evidence type="ECO:0008006" key="7">
    <source>
        <dbReference type="Google" id="ProtNLM"/>
    </source>
</evidence>
<feature type="chain" id="PRO_5009328225" description="Cuticle protein" evidence="4">
    <location>
        <begin position="18"/>
        <end position="293"/>
    </location>
</feature>
<protein>
    <recommendedName>
        <fullName evidence="7">Cuticle protein</fullName>
    </recommendedName>
</protein>
<feature type="region of interest" description="Disordered" evidence="3">
    <location>
        <begin position="222"/>
        <end position="293"/>
    </location>
</feature>
<evidence type="ECO:0000313" key="5">
    <source>
        <dbReference type="EnsemblMetazoa" id="SCAU016590-PA"/>
    </source>
</evidence>
<evidence type="ECO:0000256" key="2">
    <source>
        <dbReference type="PROSITE-ProRule" id="PRU00497"/>
    </source>
</evidence>
<accession>A0A1I8QFD6</accession>
<gene>
    <name evidence="5" type="primary">106083664</name>
</gene>
<evidence type="ECO:0000256" key="1">
    <source>
        <dbReference type="ARBA" id="ARBA00022460"/>
    </source>
</evidence>
<dbReference type="Pfam" id="PF00379">
    <property type="entry name" value="Chitin_bind_4"/>
    <property type="match status" value="1"/>
</dbReference>
<dbReference type="PROSITE" id="PS51155">
    <property type="entry name" value="CHIT_BIND_RR_2"/>
    <property type="match status" value="1"/>
</dbReference>
<feature type="compositionally biased region" description="Polar residues" evidence="3">
    <location>
        <begin position="30"/>
        <end position="84"/>
    </location>
</feature>
<dbReference type="EnsemblMetazoa" id="SCAU016590-RA">
    <property type="protein sequence ID" value="SCAU016590-PA"/>
    <property type="gene ID" value="SCAU016590"/>
</dbReference>
<dbReference type="Proteomes" id="UP000095300">
    <property type="component" value="Unassembled WGS sequence"/>
</dbReference>
<dbReference type="PANTHER" id="PTHR12236">
    <property type="entry name" value="STRUCTURAL CONTITUENT OF CUTICLE"/>
    <property type="match status" value="1"/>
</dbReference>
<sequence>MAFRFVAALCLVSLAAAGDYEYNKPANSYDVHSSNDNQQHNTAAPTQNPSHDAQSYGNSIDNNVSDYQNSHTQSNTRSYNEGSSYSAAGNYQAVKTPAIVQQQYNNLDYNNYDAADYFGPAKYEYTYDVNDASTGDIKSHTESRDGYNVRGVYSLVDPDGYKRTVTYTVDSVNGFNAVVNREPIAIKLATPVAAFKSITVPAAELPISSSSPALASTAVVNSSHEVQTNVPVTTSPRDSYSSAPTTRESYTSTSVSRDSYTSPPTARDSYTSPPTVRDSYSSPPASDGTGPYA</sequence>
<keyword evidence="1 2" id="KW-0193">Cuticle</keyword>
<feature type="region of interest" description="Disordered" evidence="3">
    <location>
        <begin position="28"/>
        <end position="84"/>
    </location>
</feature>
<feature type="signal peptide" evidence="4">
    <location>
        <begin position="1"/>
        <end position="17"/>
    </location>
</feature>
<dbReference type="VEuPathDB" id="VectorBase:SCAU016590"/>
<dbReference type="GO" id="GO:0005615">
    <property type="term" value="C:extracellular space"/>
    <property type="evidence" value="ECO:0007669"/>
    <property type="project" value="TreeGrafter"/>
</dbReference>
<dbReference type="GO" id="GO:0031012">
    <property type="term" value="C:extracellular matrix"/>
    <property type="evidence" value="ECO:0007669"/>
    <property type="project" value="TreeGrafter"/>
</dbReference>
<dbReference type="InterPro" id="IPR000618">
    <property type="entry name" value="Insect_cuticle"/>
</dbReference>
<evidence type="ECO:0000313" key="6">
    <source>
        <dbReference type="Proteomes" id="UP000095300"/>
    </source>
</evidence>
<keyword evidence="6" id="KW-1185">Reference proteome</keyword>
<dbReference type="InterPro" id="IPR051217">
    <property type="entry name" value="Insect_Cuticle_Struc_Prot"/>
</dbReference>
<dbReference type="PRINTS" id="PR00947">
    <property type="entry name" value="CUTICLE"/>
</dbReference>
<dbReference type="PANTHER" id="PTHR12236:SF86">
    <property type="entry name" value="CCP84AC-RELATED"/>
    <property type="match status" value="1"/>
</dbReference>